<dbReference type="PhylomeDB" id="A0A0G4HJ54"/>
<feature type="region of interest" description="Disordered" evidence="1">
    <location>
        <begin position="103"/>
        <end position="123"/>
    </location>
</feature>
<sequence>MSKIPPYVPRRAAGSSLYVPGHERQRPTLKPGQSLSSLNCRDLYSEVLHGKSQDLSKLPYNQFDQRTTSYTTEYQDTNPWPAPRTLLGARGHAMTKSCGALRVVPRRGPGPPTLEPSRPLFPVTEYGDPSRSYKAYRFDRSACASPSADCDSLDLLLETRKAISNWSSETATVFPSHTSTDARAPRADPNVHASLPSCLSNPIGTTAYTHQFSDPYALVPSGVAKIPAPVDEQKSGTTKGTCHLPGYRGYIPISLKNYPLQRQAKGEVVRNNEKSMLTANHYHDKLGYGGHKPKHALNDRGGPMILGDLSVTGKMLNEPYRVLVRRGEGEAVKV</sequence>
<evidence type="ECO:0000256" key="1">
    <source>
        <dbReference type="SAM" id="MobiDB-lite"/>
    </source>
</evidence>
<gene>
    <name evidence="2" type="ORF">Cvel_28133</name>
</gene>
<organism evidence="2">
    <name type="scientific">Chromera velia CCMP2878</name>
    <dbReference type="NCBI Taxonomy" id="1169474"/>
    <lineage>
        <taxon>Eukaryota</taxon>
        <taxon>Sar</taxon>
        <taxon>Alveolata</taxon>
        <taxon>Colpodellida</taxon>
        <taxon>Chromeraceae</taxon>
        <taxon>Chromera</taxon>
    </lineage>
</organism>
<proteinExistence type="predicted"/>
<name>A0A0G4HJ54_9ALVE</name>
<dbReference type="VEuPathDB" id="CryptoDB:Cvel_28133"/>
<accession>A0A0G4HJ54</accession>
<protein>
    <submittedName>
        <fullName evidence="2">Uncharacterized protein</fullName>
    </submittedName>
</protein>
<evidence type="ECO:0000313" key="2">
    <source>
        <dbReference type="EMBL" id="CEM44213.1"/>
    </source>
</evidence>
<reference evidence="2" key="1">
    <citation type="submission" date="2014-11" db="EMBL/GenBank/DDBJ databases">
        <authorList>
            <person name="Otto D Thomas"/>
            <person name="Naeem Raeece"/>
        </authorList>
    </citation>
    <scope>NUCLEOTIDE SEQUENCE</scope>
</reference>
<dbReference type="EMBL" id="CDMZ01002869">
    <property type="protein sequence ID" value="CEM44213.1"/>
    <property type="molecule type" value="Genomic_DNA"/>
</dbReference>
<dbReference type="AlphaFoldDB" id="A0A0G4HJ54"/>